<dbReference type="STRING" id="300112.A0A4S2JDI5"/>
<dbReference type="Gene3D" id="2.170.270.10">
    <property type="entry name" value="SET domain"/>
    <property type="match status" value="1"/>
</dbReference>
<dbReference type="InterPro" id="IPR053010">
    <property type="entry name" value="SET_SmydA-8"/>
</dbReference>
<protein>
    <submittedName>
        <fullName evidence="2">Protein msta</fullName>
    </submittedName>
</protein>
<dbReference type="CDD" id="cd20071">
    <property type="entry name" value="SET_SMYD"/>
    <property type="match status" value="1"/>
</dbReference>
<dbReference type="Gene3D" id="1.10.220.160">
    <property type="match status" value="1"/>
</dbReference>
<reference evidence="2 3" key="1">
    <citation type="journal article" date="2019" name="Philos. Trans. R. Soc. Lond., B, Biol. Sci.">
        <title>Ant behaviour and brain gene expression of defending hosts depend on the ecological success of the intruding social parasite.</title>
        <authorList>
            <person name="Kaur R."/>
            <person name="Stoldt M."/>
            <person name="Jongepier E."/>
            <person name="Feldmeyer B."/>
            <person name="Menzel F."/>
            <person name="Bornberg-Bauer E."/>
            <person name="Foitzik S."/>
        </authorList>
    </citation>
    <scope>NUCLEOTIDE SEQUENCE [LARGE SCALE GENOMIC DNA]</scope>
    <source>
        <tissue evidence="2">Whole body</tissue>
    </source>
</reference>
<dbReference type="SUPFAM" id="SSF82199">
    <property type="entry name" value="SET domain"/>
    <property type="match status" value="1"/>
</dbReference>
<name>A0A4S2JDI5_9HYME</name>
<dbReference type="Proteomes" id="UP000310200">
    <property type="component" value="Unassembled WGS sequence"/>
</dbReference>
<dbReference type="InterPro" id="IPR046341">
    <property type="entry name" value="SET_dom_sf"/>
</dbReference>
<dbReference type="SMART" id="SM00317">
    <property type="entry name" value="SET"/>
    <property type="match status" value="1"/>
</dbReference>
<feature type="domain" description="SET" evidence="1">
    <location>
        <begin position="29"/>
        <end position="259"/>
    </location>
</feature>
<dbReference type="AlphaFoldDB" id="A0A4S2JDI5"/>
<accession>A0A4S2JDI5</accession>
<dbReference type="Gene3D" id="6.10.140.2220">
    <property type="match status" value="1"/>
</dbReference>
<dbReference type="EMBL" id="QBLH01003769">
    <property type="protein sequence ID" value="TGZ33751.1"/>
    <property type="molecule type" value="Genomic_DNA"/>
</dbReference>
<comment type="caution">
    <text evidence="2">The sequence shown here is derived from an EMBL/GenBank/DDBJ whole genome shotgun (WGS) entry which is preliminary data.</text>
</comment>
<gene>
    <name evidence="2" type="ORF">DBV15_07001</name>
</gene>
<dbReference type="GO" id="GO:0008276">
    <property type="term" value="F:protein methyltransferase activity"/>
    <property type="evidence" value="ECO:0007669"/>
    <property type="project" value="UniProtKB-ARBA"/>
</dbReference>
<evidence type="ECO:0000313" key="3">
    <source>
        <dbReference type="Proteomes" id="UP000310200"/>
    </source>
</evidence>
<evidence type="ECO:0000259" key="1">
    <source>
        <dbReference type="PROSITE" id="PS50280"/>
    </source>
</evidence>
<organism evidence="2 3">
    <name type="scientific">Temnothorax longispinosus</name>
    <dbReference type="NCBI Taxonomy" id="300112"/>
    <lineage>
        <taxon>Eukaryota</taxon>
        <taxon>Metazoa</taxon>
        <taxon>Ecdysozoa</taxon>
        <taxon>Arthropoda</taxon>
        <taxon>Hexapoda</taxon>
        <taxon>Insecta</taxon>
        <taxon>Pterygota</taxon>
        <taxon>Neoptera</taxon>
        <taxon>Endopterygota</taxon>
        <taxon>Hymenoptera</taxon>
        <taxon>Apocrita</taxon>
        <taxon>Aculeata</taxon>
        <taxon>Formicoidea</taxon>
        <taxon>Formicidae</taxon>
        <taxon>Myrmicinae</taxon>
        <taxon>Temnothorax</taxon>
    </lineage>
</organism>
<dbReference type="PROSITE" id="PS50280">
    <property type="entry name" value="SET"/>
    <property type="match status" value="1"/>
</dbReference>
<dbReference type="InterPro" id="IPR001214">
    <property type="entry name" value="SET_dom"/>
</dbReference>
<dbReference type="GO" id="GO:0008757">
    <property type="term" value="F:S-adenosylmethionine-dependent methyltransferase activity"/>
    <property type="evidence" value="ECO:0007669"/>
    <property type="project" value="UniProtKB-ARBA"/>
</dbReference>
<keyword evidence="3" id="KW-1185">Reference proteome</keyword>
<proteinExistence type="predicted"/>
<dbReference type="GO" id="GO:0008170">
    <property type="term" value="F:N-methyltransferase activity"/>
    <property type="evidence" value="ECO:0007669"/>
    <property type="project" value="UniProtKB-ARBA"/>
</dbReference>
<dbReference type="PANTHER" id="PTHR46455:SF3">
    <property type="entry name" value="SET AND MYND DOMAIN CONTAINING, ARTHROPOD-SPECIFIC, MEMBER 9, ISOFORM A-RELATED"/>
    <property type="match status" value="1"/>
</dbReference>
<dbReference type="PANTHER" id="PTHR46455">
    <property type="entry name" value="SET AND MYND DOMAIN CONTAINING, ARTHROPOD-SPECIFIC, MEMBER 4, ISOFORM A"/>
    <property type="match status" value="1"/>
</dbReference>
<sequence length="521" mass="59564">MVPLMEPHEAEDLLKSHLRENSLLQDEPRSWTVDRSLLGGRGLFATRDIRAGELIFTDVPLLIGPRCYNKYLPMCVVCYKSDCPLFPCDHGCGLPICSTECEDSAVHIQGECRFLRGWKPTCGSTWSKDLLLAVVPIRGLTLSKEQRKLLYAFECHANLTRNYEIDLLKRNVANFPNEEQMELMRRICGVFNTNSFEVVVVSSRDEDRTTSLRGLYPMGAFQNHCCVPNTRHHFDDQQRMHVSAVLPIAAGEEITMSYTDLLWDTWSRRQFLKITKYFSCHCNRCSDPLEFGSQLGALLCAKNDCSRHLLPRNPLNHKSSWICDKCQTSVNHRQVIEYIHSGLNTFVSDAMYKTPREILRFTETVLSKLVPATNYILLDVKYRIISYFGRVPDLKWEDLTDAELRTKQVYCDEILSALDALGSGDSIKKDLTDAELRTKQVYCDEILSALDALGSGDSIKKGLVLYELYRTNLELFKRQISNDNDEQTHPHIKNDDNERLLRKAMSILQNDVGAACVRKSD</sequence>
<evidence type="ECO:0000313" key="2">
    <source>
        <dbReference type="EMBL" id="TGZ33751.1"/>
    </source>
</evidence>
<dbReference type="Pfam" id="PF00856">
    <property type="entry name" value="SET"/>
    <property type="match status" value="1"/>
</dbReference>